<dbReference type="Pfam" id="PF13359">
    <property type="entry name" value="DDE_Tnp_4"/>
    <property type="match status" value="1"/>
</dbReference>
<dbReference type="GO" id="GO:0046872">
    <property type="term" value="F:metal ion binding"/>
    <property type="evidence" value="ECO:0007669"/>
    <property type="project" value="UniProtKB-KW"/>
</dbReference>
<keyword evidence="5" id="KW-1185">Reference proteome</keyword>
<proteinExistence type="predicted"/>
<name>A0A653BW17_CALMS</name>
<keyword evidence="2" id="KW-0479">Metal-binding</keyword>
<dbReference type="EMBL" id="CAACVG010005859">
    <property type="protein sequence ID" value="VEN39660.1"/>
    <property type="molecule type" value="Genomic_DNA"/>
</dbReference>
<evidence type="ECO:0000256" key="1">
    <source>
        <dbReference type="ARBA" id="ARBA00001968"/>
    </source>
</evidence>
<evidence type="ECO:0000313" key="5">
    <source>
        <dbReference type="Proteomes" id="UP000410492"/>
    </source>
</evidence>
<organism evidence="4 5">
    <name type="scientific">Callosobruchus maculatus</name>
    <name type="common">Southern cowpea weevil</name>
    <name type="synonym">Pulse bruchid</name>
    <dbReference type="NCBI Taxonomy" id="64391"/>
    <lineage>
        <taxon>Eukaryota</taxon>
        <taxon>Metazoa</taxon>
        <taxon>Ecdysozoa</taxon>
        <taxon>Arthropoda</taxon>
        <taxon>Hexapoda</taxon>
        <taxon>Insecta</taxon>
        <taxon>Pterygota</taxon>
        <taxon>Neoptera</taxon>
        <taxon>Endopterygota</taxon>
        <taxon>Coleoptera</taxon>
        <taxon>Polyphaga</taxon>
        <taxon>Cucujiformia</taxon>
        <taxon>Chrysomeloidea</taxon>
        <taxon>Chrysomelidae</taxon>
        <taxon>Bruchinae</taxon>
        <taxon>Bruchini</taxon>
        <taxon>Callosobruchus</taxon>
    </lineage>
</organism>
<feature type="domain" description="DDE Tnp4" evidence="3">
    <location>
        <begin position="22"/>
        <end position="159"/>
    </location>
</feature>
<evidence type="ECO:0000313" key="4">
    <source>
        <dbReference type="EMBL" id="VEN39660.1"/>
    </source>
</evidence>
<evidence type="ECO:0000259" key="3">
    <source>
        <dbReference type="Pfam" id="PF13359"/>
    </source>
</evidence>
<dbReference type="Proteomes" id="UP000410492">
    <property type="component" value="Unassembled WGS sequence"/>
</dbReference>
<comment type="cofactor">
    <cofactor evidence="1">
        <name>a divalent metal cation</name>
        <dbReference type="ChEBI" id="CHEBI:60240"/>
    </cofactor>
</comment>
<dbReference type="OrthoDB" id="5978526at2759"/>
<evidence type="ECO:0000256" key="2">
    <source>
        <dbReference type="ARBA" id="ARBA00022723"/>
    </source>
</evidence>
<dbReference type="InterPro" id="IPR027806">
    <property type="entry name" value="HARBI1_dom"/>
</dbReference>
<feature type="non-terminal residue" evidence="4">
    <location>
        <position position="206"/>
    </location>
</feature>
<dbReference type="AlphaFoldDB" id="A0A653BW17"/>
<reference evidence="4 5" key="1">
    <citation type="submission" date="2019-01" db="EMBL/GenBank/DDBJ databases">
        <authorList>
            <person name="Sayadi A."/>
        </authorList>
    </citation>
    <scope>NUCLEOTIDE SEQUENCE [LARGE SCALE GENOMIC DNA]</scope>
</reference>
<gene>
    <name evidence="4" type="ORF">CALMAC_LOCUS4114</name>
</gene>
<protein>
    <recommendedName>
        <fullName evidence="3">DDE Tnp4 domain-containing protein</fullName>
    </recommendedName>
</protein>
<sequence>MEFYADAVRRKGAAIPNCWGFIDGTAGAICRPSIPLEEYYSGHKRMHCVKYQSVLCPDGMIVNLKGPYVGRRHDAGIYRESQLYAELQEVAVFPDGRKYVLYGDQAYPLSDLLMCPYPTRQEGLLEHQQEFNNSMKVIRTAVEWGFQKIVTQFAFVDFKKNQKLLLQDIEALYKVSVLSTNCHTTLYGSQTSQFFDALPPTLECYL</sequence>
<accession>A0A653BW17</accession>